<proteinExistence type="predicted"/>
<accession>A0ABX1G4D9</accession>
<sequence>MTDRADIPDLPFGYFWDPHRVPTAWNKRGFPVLDLRRRKLFGLLGSVQVARVAVGEIDYVEDQYLKDLIYEEAMRKIGERLGL</sequence>
<gene>
    <name evidence="1" type="ORF">HED64_10275</name>
</gene>
<evidence type="ECO:0000313" key="2">
    <source>
        <dbReference type="Proteomes" id="UP000746595"/>
    </source>
</evidence>
<keyword evidence="2" id="KW-1185">Reference proteome</keyword>
<evidence type="ECO:0000313" key="1">
    <source>
        <dbReference type="EMBL" id="NKG21089.1"/>
    </source>
</evidence>
<dbReference type="EMBL" id="JAAWVT010000004">
    <property type="protein sequence ID" value="NKG21089.1"/>
    <property type="molecule type" value="Genomic_DNA"/>
</dbReference>
<reference evidence="1 2" key="1">
    <citation type="submission" date="2020-04" db="EMBL/GenBank/DDBJ databases">
        <title>Paeniglutamicibacter sp. ANT13_2, a novel actinomycete isolated from sediment in Antarctica.</title>
        <authorList>
            <person name="Sakdapetsiri C."/>
            <person name="Pinyakong O."/>
        </authorList>
    </citation>
    <scope>NUCLEOTIDE SEQUENCE [LARGE SCALE GENOMIC DNA]</scope>
    <source>
        <strain evidence="1 2">ANT13_2</strain>
    </source>
</reference>
<name>A0ABX1G4D9_9MICC</name>
<protein>
    <submittedName>
        <fullName evidence="1">Uncharacterized protein</fullName>
    </submittedName>
</protein>
<dbReference type="RefSeq" id="WP_168151914.1">
    <property type="nucleotide sequence ID" value="NZ_JAAWVT010000004.1"/>
</dbReference>
<dbReference type="Proteomes" id="UP000746595">
    <property type="component" value="Unassembled WGS sequence"/>
</dbReference>
<comment type="caution">
    <text evidence="1">The sequence shown here is derived from an EMBL/GenBank/DDBJ whole genome shotgun (WGS) entry which is preliminary data.</text>
</comment>
<organism evidence="1 2">
    <name type="scientific">Paeniglutamicibacter terrestris</name>
    <dbReference type="NCBI Taxonomy" id="2723403"/>
    <lineage>
        <taxon>Bacteria</taxon>
        <taxon>Bacillati</taxon>
        <taxon>Actinomycetota</taxon>
        <taxon>Actinomycetes</taxon>
        <taxon>Micrococcales</taxon>
        <taxon>Micrococcaceae</taxon>
        <taxon>Paeniglutamicibacter</taxon>
    </lineage>
</organism>